<evidence type="ECO:0000256" key="3">
    <source>
        <dbReference type="ARBA" id="ARBA00022456"/>
    </source>
</evidence>
<dbReference type="NCBIfam" id="TIGR01692">
    <property type="entry name" value="HIBADH"/>
    <property type="match status" value="1"/>
</dbReference>
<dbReference type="GO" id="GO:0050661">
    <property type="term" value="F:NADP binding"/>
    <property type="evidence" value="ECO:0007669"/>
    <property type="project" value="InterPro"/>
</dbReference>
<evidence type="ECO:0000259" key="8">
    <source>
        <dbReference type="Pfam" id="PF14833"/>
    </source>
</evidence>
<dbReference type="InterPro" id="IPR029154">
    <property type="entry name" value="HIBADH-like_NADP-bd"/>
</dbReference>
<dbReference type="InterPro" id="IPR008927">
    <property type="entry name" value="6-PGluconate_DH-like_C_sf"/>
</dbReference>
<name>A0A3S5Y147_RHOH1</name>
<organism evidence="9">
    <name type="scientific">Rhodococcus hoagii (strain 103S)</name>
    <name type="common">Rhodococcus equi</name>
    <dbReference type="NCBI Taxonomy" id="685727"/>
    <lineage>
        <taxon>Bacteria</taxon>
        <taxon>Bacillati</taxon>
        <taxon>Actinomycetota</taxon>
        <taxon>Actinomycetes</taxon>
        <taxon>Mycobacteriales</taxon>
        <taxon>Nocardiaceae</taxon>
        <taxon>Prescottella</taxon>
    </lineage>
</organism>
<dbReference type="PANTHER" id="PTHR22981:SF7">
    <property type="entry name" value="3-HYDROXYISOBUTYRATE DEHYDROGENASE, MITOCHONDRIAL"/>
    <property type="match status" value="1"/>
</dbReference>
<comment type="similarity">
    <text evidence="2">Belongs to the HIBADH-related family.</text>
</comment>
<dbReference type="SUPFAM" id="SSF51735">
    <property type="entry name" value="NAD(P)-binding Rossmann-fold domains"/>
    <property type="match status" value="1"/>
</dbReference>
<sequence>MSHGRRRHLQLDIGRKGTTMKIGWIGLGNMGLPMAANLHSAGFELVGFDLSSAARDDAAAHGIPTTDSPVDVAADADVLITMLPKGDHVRAALLDSGALAVAAPAALVIDSSTIATAQAVDIAAAVAATGRRFLDAPVSGGTAGAANATLTFMVGGAEADLDEARPLLQAMGTRVFHAGDLGAGQSAKMLNNMMLAANMQSTCEAAALAQRLGIAPKTVIDIAGVSTGDSWALRSYYPVGGAVESAPSSRDFTGGFAVTLMRKDLGLALDAAASHGIDASATAEVARRLDLLADNGFGVLDFSALIRLVDGTIEIERAREGVR</sequence>
<dbReference type="GO" id="GO:0051287">
    <property type="term" value="F:NAD binding"/>
    <property type="evidence" value="ECO:0007669"/>
    <property type="project" value="InterPro"/>
</dbReference>
<dbReference type="Gene3D" id="3.40.50.720">
    <property type="entry name" value="NAD(P)-binding Rossmann-like Domain"/>
    <property type="match status" value="1"/>
</dbReference>
<feature type="domain" description="3-hydroxyisobutyrate dehydrogenase-like NAD-binding" evidence="8">
    <location>
        <begin position="182"/>
        <end position="308"/>
    </location>
</feature>
<dbReference type="SUPFAM" id="SSF48179">
    <property type="entry name" value="6-phosphogluconate dehydrogenase C-terminal domain-like"/>
    <property type="match status" value="1"/>
</dbReference>
<comment type="pathway">
    <text evidence="1">Amino-acid degradation.</text>
</comment>
<dbReference type="InterPro" id="IPR036291">
    <property type="entry name" value="NAD(P)-bd_dom_sf"/>
</dbReference>
<dbReference type="GO" id="GO:0008442">
    <property type="term" value="F:3-hydroxyisobutyrate dehydrogenase activity"/>
    <property type="evidence" value="ECO:0007669"/>
    <property type="project" value="InterPro"/>
</dbReference>
<dbReference type="EMBL" id="FN563149">
    <property type="protein sequence ID" value="CBH46263.1"/>
    <property type="molecule type" value="Genomic_DNA"/>
</dbReference>
<evidence type="ECO:0000256" key="2">
    <source>
        <dbReference type="ARBA" id="ARBA00009080"/>
    </source>
</evidence>
<protein>
    <submittedName>
        <fullName evidence="9">3-hydroxyisobutirate dehydrogenase/tartronate semialdehyde reductase</fullName>
    </submittedName>
</protein>
<gene>
    <name evidence="9" type="ordered locus">REQ_01120</name>
</gene>
<dbReference type="Pfam" id="PF03446">
    <property type="entry name" value="NAD_binding_2"/>
    <property type="match status" value="1"/>
</dbReference>
<dbReference type="KEGG" id="req:REQ_01120"/>
<proteinExistence type="inferred from homology"/>
<dbReference type="InterPro" id="IPR013328">
    <property type="entry name" value="6PGD_dom2"/>
</dbReference>
<evidence type="ECO:0000256" key="1">
    <source>
        <dbReference type="ARBA" id="ARBA00005023"/>
    </source>
</evidence>
<dbReference type="InterPro" id="IPR006115">
    <property type="entry name" value="6PGDH_NADP-bd"/>
</dbReference>
<dbReference type="InterPro" id="IPR011548">
    <property type="entry name" value="HIBADH"/>
</dbReference>
<dbReference type="InterPro" id="IPR015815">
    <property type="entry name" value="HIBADH-related"/>
</dbReference>
<feature type="active site" evidence="6">
    <location>
        <position position="188"/>
    </location>
</feature>
<evidence type="ECO:0000256" key="6">
    <source>
        <dbReference type="PIRSR" id="PIRSR000103-1"/>
    </source>
</evidence>
<dbReference type="PIRSF" id="PIRSF000103">
    <property type="entry name" value="HIBADH"/>
    <property type="match status" value="1"/>
</dbReference>
<dbReference type="Gene3D" id="1.10.1040.10">
    <property type="entry name" value="N-(1-d-carboxylethyl)-l-norvaline Dehydrogenase, domain 2"/>
    <property type="match status" value="1"/>
</dbReference>
<dbReference type="Pfam" id="PF14833">
    <property type="entry name" value="NAD_binding_11"/>
    <property type="match status" value="1"/>
</dbReference>
<evidence type="ECO:0000313" key="9">
    <source>
        <dbReference type="EMBL" id="CBH46263.1"/>
    </source>
</evidence>
<keyword evidence="4" id="KW-0560">Oxidoreductase</keyword>
<dbReference type="Proteomes" id="UP001154400">
    <property type="component" value="Chromosome"/>
</dbReference>
<evidence type="ECO:0000256" key="5">
    <source>
        <dbReference type="ARBA" id="ARBA00023027"/>
    </source>
</evidence>
<dbReference type="AlphaFoldDB" id="A0A3S5Y147"/>
<accession>A0A3S5Y147</accession>
<evidence type="ECO:0000256" key="4">
    <source>
        <dbReference type="ARBA" id="ARBA00023002"/>
    </source>
</evidence>
<evidence type="ECO:0000259" key="7">
    <source>
        <dbReference type="Pfam" id="PF03446"/>
    </source>
</evidence>
<evidence type="ECO:0000313" key="10">
    <source>
        <dbReference type="Proteomes" id="UP000006892"/>
    </source>
</evidence>
<dbReference type="PANTHER" id="PTHR22981">
    <property type="entry name" value="3-HYDROXYISOBUTYRATE DEHYDROGENASE-RELATED"/>
    <property type="match status" value="1"/>
</dbReference>
<dbReference type="RefSeq" id="WP_013414444.1">
    <property type="nucleotide sequence ID" value="NC_014659.1"/>
</dbReference>
<reference evidence="9" key="1">
    <citation type="journal article" date="2010" name="PLoS Genet.">
        <title>The genome of a pathogenic rhodococcus: cooptive virulence underpinned by key gene acquisitions.</title>
        <authorList>
            <person name="Letek M."/>
            <person name="Gonzalez P."/>
            <person name="Macarthur I."/>
            <person name="Rodriguez H."/>
            <person name="Freeman T.C."/>
            <person name="Valero-Rello A."/>
            <person name="Blanco M."/>
            <person name="Buckley T."/>
            <person name="Cherevach I."/>
            <person name="Fahey R."/>
            <person name="Hapeshi A."/>
            <person name="Holdstock J."/>
            <person name="Leadon D."/>
            <person name="Navas J."/>
            <person name="Ocampo A."/>
            <person name="Quail M.A."/>
            <person name="Sanders M."/>
            <person name="Scortti M.M."/>
            <person name="Prescott J.F."/>
            <person name="Fogarty U."/>
            <person name="Meijer W.G."/>
            <person name="Parkhill J."/>
            <person name="Bentley S.D."/>
            <person name="Vazquez-Boland J.A."/>
        </authorList>
    </citation>
    <scope>NUCLEOTIDE SEQUENCE [LARGE SCALE GENOMIC DNA]</scope>
    <source>
        <strain evidence="9 10">103S</strain>
    </source>
</reference>
<keyword evidence="5" id="KW-0520">NAD</keyword>
<feature type="domain" description="6-phosphogluconate dehydrogenase NADP-binding" evidence="7">
    <location>
        <begin position="21"/>
        <end position="179"/>
    </location>
</feature>
<keyword evidence="3" id="KW-0101">Branched-chain amino acid catabolism</keyword>
<dbReference type="GO" id="GO:0009083">
    <property type="term" value="P:branched-chain amino acid catabolic process"/>
    <property type="evidence" value="ECO:0007669"/>
    <property type="project" value="UniProtKB-KW"/>
</dbReference>